<dbReference type="OrthoDB" id="9797223at2"/>
<dbReference type="RefSeq" id="WP_036620988.1">
    <property type="nucleotide sequence ID" value="NZ_BGML01000005.1"/>
</dbReference>
<dbReference type="STRING" id="44252.DJ90_438"/>
<sequence>MLAAERKQKIIDLLHQDKRVLVSELSRMFEVTEETIRRDLEKLEKEGIVNRTYGGAMLVLHTNEDLPYTTRNTLNVEVKRQIALKAMDLVHDGDTLMVDPSSTCFEFLKTLPPKNNVTVITNSVSVLQEFAGAGLQVISTGGTLRGRSLSLVGPTAEQTVQKYNADTAIISCKGMSPEKGVSDSNEPECELKKHMLRHAGKVILLADHTKFDKTAFVKLADWEQIDYLITDRRPSETWLKLLRDKNIEVLY</sequence>
<evidence type="ECO:0000256" key="1">
    <source>
        <dbReference type="ARBA" id="ARBA00023015"/>
    </source>
</evidence>
<dbReference type="InterPro" id="IPR001034">
    <property type="entry name" value="DeoR_HTH"/>
</dbReference>
<keyword evidence="6" id="KW-1185">Reference proteome</keyword>
<comment type="caution">
    <text evidence="5">The sequence shown here is derived from an EMBL/GenBank/DDBJ whole genome shotgun (WGS) entry which is preliminary data.</text>
</comment>
<dbReference type="SMART" id="SM00420">
    <property type="entry name" value="HTH_DEOR"/>
    <property type="match status" value="1"/>
</dbReference>
<accession>A0A090ZEW8</accession>
<dbReference type="PANTHER" id="PTHR30363">
    <property type="entry name" value="HTH-TYPE TRANSCRIPTIONAL REGULATOR SRLR-RELATED"/>
    <property type="match status" value="1"/>
</dbReference>
<dbReference type="Pfam" id="PF00455">
    <property type="entry name" value="DeoRC"/>
    <property type="match status" value="1"/>
</dbReference>
<proteinExistence type="predicted"/>
<gene>
    <name evidence="5" type="ORF">DJ90_438</name>
</gene>
<evidence type="ECO:0000256" key="3">
    <source>
        <dbReference type="ARBA" id="ARBA00023163"/>
    </source>
</evidence>
<dbReference type="AlphaFoldDB" id="A0A090ZEW8"/>
<dbReference type="InterPro" id="IPR018356">
    <property type="entry name" value="Tscrpt_reg_HTH_DeoR_CS"/>
</dbReference>
<dbReference type="Proteomes" id="UP000029278">
    <property type="component" value="Unassembled WGS sequence"/>
</dbReference>
<evidence type="ECO:0000313" key="5">
    <source>
        <dbReference type="EMBL" id="KFN09864.1"/>
    </source>
</evidence>
<dbReference type="HOGENOM" id="CLU_060699_1_2_9"/>
<dbReference type="PROSITE" id="PS00894">
    <property type="entry name" value="HTH_DEOR_1"/>
    <property type="match status" value="1"/>
</dbReference>
<keyword evidence="3" id="KW-0804">Transcription</keyword>
<dbReference type="Gene3D" id="1.10.10.10">
    <property type="entry name" value="Winged helix-like DNA-binding domain superfamily/Winged helix DNA-binding domain"/>
    <property type="match status" value="1"/>
</dbReference>
<dbReference type="InterPro" id="IPR036390">
    <property type="entry name" value="WH_DNA-bd_sf"/>
</dbReference>
<dbReference type="InterPro" id="IPR014036">
    <property type="entry name" value="DeoR-like_C"/>
</dbReference>
<feature type="domain" description="HTH deoR-type" evidence="4">
    <location>
        <begin position="3"/>
        <end position="58"/>
    </location>
</feature>
<dbReference type="InterPro" id="IPR036388">
    <property type="entry name" value="WH-like_DNA-bd_sf"/>
</dbReference>
<dbReference type="GO" id="GO:0003677">
    <property type="term" value="F:DNA binding"/>
    <property type="evidence" value="ECO:0007669"/>
    <property type="project" value="UniProtKB-KW"/>
</dbReference>
<dbReference type="PROSITE" id="PS51000">
    <property type="entry name" value="HTH_DEOR_2"/>
    <property type="match status" value="1"/>
</dbReference>
<dbReference type="PATRIC" id="fig|44252.3.peg.1675"/>
<dbReference type="Gene3D" id="3.40.50.1360">
    <property type="match status" value="1"/>
</dbReference>
<evidence type="ECO:0000313" key="6">
    <source>
        <dbReference type="Proteomes" id="UP000029278"/>
    </source>
</evidence>
<keyword evidence="2" id="KW-0238">DNA-binding</keyword>
<dbReference type="InterPro" id="IPR037171">
    <property type="entry name" value="NagB/RpiA_transferase-like"/>
</dbReference>
<dbReference type="PANTHER" id="PTHR30363:SF44">
    <property type="entry name" value="AGA OPERON TRANSCRIPTIONAL REPRESSOR-RELATED"/>
    <property type="match status" value="1"/>
</dbReference>
<dbReference type="GeneID" id="77012253"/>
<dbReference type="SUPFAM" id="SSF100950">
    <property type="entry name" value="NagB/RpiA/CoA transferase-like"/>
    <property type="match status" value="1"/>
</dbReference>
<dbReference type="EMBL" id="JMQA01000020">
    <property type="protein sequence ID" value="KFN09864.1"/>
    <property type="molecule type" value="Genomic_DNA"/>
</dbReference>
<protein>
    <recommendedName>
        <fullName evidence="4">HTH deoR-type domain-containing protein</fullName>
    </recommendedName>
</protein>
<reference evidence="5 6" key="1">
    <citation type="submission" date="2014-04" db="EMBL/GenBank/DDBJ databases">
        <authorList>
            <person name="Bishop-Lilly K.A."/>
            <person name="Broomall S.M."/>
            <person name="Chain P.S."/>
            <person name="Chertkov O."/>
            <person name="Coyne S.R."/>
            <person name="Daligault H.E."/>
            <person name="Davenport K.W."/>
            <person name="Erkkila T."/>
            <person name="Frey K.G."/>
            <person name="Gibbons H.S."/>
            <person name="Gu W."/>
            <person name="Jaissle J."/>
            <person name="Johnson S.L."/>
            <person name="Koroleva G.I."/>
            <person name="Ladner J.T."/>
            <person name="Lo C.-C."/>
            <person name="Minogue T.D."/>
            <person name="Munk C."/>
            <person name="Palacios G.F."/>
            <person name="Redden C.L."/>
            <person name="Rosenzweig C.N."/>
            <person name="Scholz M.B."/>
            <person name="Teshima H."/>
            <person name="Xu Y."/>
        </authorList>
    </citation>
    <scope>NUCLEOTIDE SEQUENCE [LARGE SCALE GENOMIC DNA]</scope>
    <source>
        <strain evidence="5 6">8244</strain>
    </source>
</reference>
<dbReference type="SMART" id="SM01134">
    <property type="entry name" value="DeoRC"/>
    <property type="match status" value="1"/>
</dbReference>
<evidence type="ECO:0000256" key="2">
    <source>
        <dbReference type="ARBA" id="ARBA00023125"/>
    </source>
</evidence>
<dbReference type="SUPFAM" id="SSF46785">
    <property type="entry name" value="Winged helix' DNA-binding domain"/>
    <property type="match status" value="1"/>
</dbReference>
<dbReference type="Pfam" id="PF08220">
    <property type="entry name" value="HTH_DeoR"/>
    <property type="match status" value="1"/>
</dbReference>
<evidence type="ECO:0000259" key="4">
    <source>
        <dbReference type="PROSITE" id="PS51000"/>
    </source>
</evidence>
<dbReference type="GO" id="GO:0003700">
    <property type="term" value="F:DNA-binding transcription factor activity"/>
    <property type="evidence" value="ECO:0007669"/>
    <property type="project" value="InterPro"/>
</dbReference>
<keyword evidence="1" id="KW-0805">Transcription regulation</keyword>
<organism evidence="5 6">
    <name type="scientific">Paenibacillus macerans</name>
    <name type="common">Bacillus macerans</name>
    <dbReference type="NCBI Taxonomy" id="44252"/>
    <lineage>
        <taxon>Bacteria</taxon>
        <taxon>Bacillati</taxon>
        <taxon>Bacillota</taxon>
        <taxon>Bacilli</taxon>
        <taxon>Bacillales</taxon>
        <taxon>Paenibacillaceae</taxon>
        <taxon>Paenibacillus</taxon>
    </lineage>
</organism>
<name>A0A090ZEW8_PAEMA</name>
<dbReference type="InterPro" id="IPR050313">
    <property type="entry name" value="Carb_Metab_HTH_regulators"/>
</dbReference>
<dbReference type="PRINTS" id="PR00037">
    <property type="entry name" value="HTHLACR"/>
</dbReference>